<accession>A0A444U2L4</accession>
<feature type="non-terminal residue" evidence="8">
    <location>
        <position position="1"/>
    </location>
</feature>
<evidence type="ECO:0000256" key="2">
    <source>
        <dbReference type="ARBA" id="ARBA00010187"/>
    </source>
</evidence>
<feature type="repeat" description="ANK" evidence="5">
    <location>
        <begin position="862"/>
        <end position="894"/>
    </location>
</feature>
<dbReference type="GO" id="GO:0010314">
    <property type="term" value="F:phosphatidylinositol-5-phosphate binding"/>
    <property type="evidence" value="ECO:0007669"/>
    <property type="project" value="TreeGrafter"/>
</dbReference>
<dbReference type="SMART" id="SM00248">
    <property type="entry name" value="ANK"/>
    <property type="match status" value="10"/>
</dbReference>
<evidence type="ECO:0000259" key="7">
    <source>
        <dbReference type="PROSITE" id="PS50003"/>
    </source>
</evidence>
<dbReference type="Pfam" id="PF00023">
    <property type="entry name" value="Ank"/>
    <property type="match status" value="2"/>
</dbReference>
<comment type="caution">
    <text evidence="8">The sequence shown here is derived from an EMBL/GenBank/DDBJ whole genome shotgun (WGS) entry which is preliminary data.</text>
</comment>
<comment type="subcellular location">
    <subcellularLocation>
        <location evidence="1">Cell membrane</location>
        <topology evidence="1">Peripheral membrane protein</topology>
        <orientation evidence="1">Cytoplasmic side</orientation>
    </subcellularLocation>
</comment>
<keyword evidence="4" id="KW-0472">Membrane</keyword>
<feature type="domain" description="PH" evidence="7">
    <location>
        <begin position="463"/>
        <end position="612"/>
    </location>
</feature>
<dbReference type="FunFam" id="2.30.29.30:FF:000138">
    <property type="entry name" value="Ventricular zone-expressed PH domain-containing protein-like 1"/>
    <property type="match status" value="1"/>
</dbReference>
<dbReference type="Gene3D" id="2.30.29.30">
    <property type="entry name" value="Pleckstrin-homology domain (PH domain)/Phosphotyrosine-binding domain (PTB)"/>
    <property type="match status" value="1"/>
</dbReference>
<feature type="repeat" description="ANK" evidence="5">
    <location>
        <begin position="895"/>
        <end position="927"/>
    </location>
</feature>
<dbReference type="InterPro" id="IPR036770">
    <property type="entry name" value="Ankyrin_rpt-contain_sf"/>
</dbReference>
<feature type="repeat" description="ANK" evidence="5">
    <location>
        <begin position="725"/>
        <end position="757"/>
    </location>
</feature>
<feature type="repeat" description="ANK" evidence="5">
    <location>
        <begin position="791"/>
        <end position="828"/>
    </location>
</feature>
<dbReference type="InterPro" id="IPR001849">
    <property type="entry name" value="PH_domain"/>
</dbReference>
<gene>
    <name evidence="8" type="ORF">EOD39_2261</name>
</gene>
<evidence type="ECO:0000256" key="4">
    <source>
        <dbReference type="ARBA" id="ARBA00023136"/>
    </source>
</evidence>
<feature type="repeat" description="ANK" evidence="5">
    <location>
        <begin position="829"/>
        <end position="861"/>
    </location>
</feature>
<feature type="repeat" description="ANK" evidence="5">
    <location>
        <begin position="626"/>
        <end position="658"/>
    </location>
</feature>
<dbReference type="PROSITE" id="PS50297">
    <property type="entry name" value="ANK_REP_REGION"/>
    <property type="match status" value="8"/>
</dbReference>
<feature type="repeat" description="ANK" evidence="5">
    <location>
        <begin position="758"/>
        <end position="790"/>
    </location>
</feature>
<comment type="similarity">
    <text evidence="2">Belongs to the MELT/VEPH family.</text>
</comment>
<dbReference type="Pfam" id="PF00169">
    <property type="entry name" value="PH"/>
    <property type="match status" value="1"/>
</dbReference>
<dbReference type="PROSITE" id="PS50003">
    <property type="entry name" value="PH_DOMAIN"/>
    <property type="match status" value="1"/>
</dbReference>
<dbReference type="GO" id="GO:0009966">
    <property type="term" value="P:regulation of signal transduction"/>
    <property type="evidence" value="ECO:0007669"/>
    <property type="project" value="TreeGrafter"/>
</dbReference>
<protein>
    <submittedName>
        <fullName evidence="8">Ventricular zone-expressed PH domain-containing protein-like 1</fullName>
    </submittedName>
</protein>
<evidence type="ECO:0000256" key="3">
    <source>
        <dbReference type="ARBA" id="ARBA00022475"/>
    </source>
</evidence>
<feature type="region of interest" description="Disordered" evidence="6">
    <location>
        <begin position="374"/>
        <end position="393"/>
    </location>
</feature>
<name>A0A444U2L4_ACIRT</name>
<dbReference type="InterPro" id="IPR039888">
    <property type="entry name" value="Melted-like"/>
</dbReference>
<dbReference type="GO" id="GO:0005886">
    <property type="term" value="C:plasma membrane"/>
    <property type="evidence" value="ECO:0007669"/>
    <property type="project" value="UniProtKB-SubCell"/>
</dbReference>
<dbReference type="Proteomes" id="UP000289886">
    <property type="component" value="Unassembled WGS sequence"/>
</dbReference>
<dbReference type="AlphaFoldDB" id="A0A444U2L4"/>
<reference evidence="8 9" key="1">
    <citation type="submission" date="2019-01" db="EMBL/GenBank/DDBJ databases">
        <title>Draft Genome and Complete Hox-Cluster Characterization of the Sterlet Sturgeon (Acipenser ruthenus).</title>
        <authorList>
            <person name="Wei Q."/>
        </authorList>
    </citation>
    <scope>NUCLEOTIDE SEQUENCE [LARGE SCALE GENOMIC DNA]</scope>
    <source>
        <strain evidence="8">WHYD16114868_AA</strain>
        <tissue evidence="8">Blood</tissue>
    </source>
</reference>
<evidence type="ECO:0000313" key="9">
    <source>
        <dbReference type="Proteomes" id="UP000289886"/>
    </source>
</evidence>
<dbReference type="EMBL" id="SCEB01215451">
    <property type="protein sequence ID" value="RXM29427.1"/>
    <property type="molecule type" value="Genomic_DNA"/>
</dbReference>
<dbReference type="PANTHER" id="PTHR21630">
    <property type="entry name" value="VEPH-A/MELTED"/>
    <property type="match status" value="1"/>
</dbReference>
<keyword evidence="5" id="KW-0040">ANK repeat</keyword>
<feature type="repeat" description="ANK" evidence="5">
    <location>
        <begin position="659"/>
        <end position="685"/>
    </location>
</feature>
<evidence type="ECO:0000256" key="6">
    <source>
        <dbReference type="SAM" id="MobiDB-lite"/>
    </source>
</evidence>
<dbReference type="Gene3D" id="1.25.40.20">
    <property type="entry name" value="Ankyrin repeat-containing domain"/>
    <property type="match status" value="5"/>
</dbReference>
<feature type="repeat" description="ANK" evidence="5">
    <location>
        <begin position="692"/>
        <end position="724"/>
    </location>
</feature>
<dbReference type="PRINTS" id="PR01415">
    <property type="entry name" value="ANKYRIN"/>
</dbReference>
<evidence type="ECO:0000256" key="1">
    <source>
        <dbReference type="ARBA" id="ARBA00004413"/>
    </source>
</evidence>
<dbReference type="InterPro" id="IPR016024">
    <property type="entry name" value="ARM-type_fold"/>
</dbReference>
<dbReference type="Pfam" id="PF12796">
    <property type="entry name" value="Ank_2"/>
    <property type="match status" value="3"/>
</dbReference>
<keyword evidence="9" id="KW-1185">Reference proteome</keyword>
<keyword evidence="3" id="KW-1003">Cell membrane</keyword>
<sequence>SKDYLTNDNDQAVVEICITRITTAIRETRSIEKHGLALVSLWESCLEYNLKPHGKDDDTPHAKIASDIMSCILQNYNKPPVMALAVPVAVKFLWHGNMELCRNMSSYLSLAAIAKADLLADHTEAITKSILQGNYMLLRVLPSVYEKQPQSINSRVPELVELMDQLDQPEQQHLLRLLQIVAKQHPQERARSCLVYLVSLLASMEHTFHHTLLLEIKGITDTFSSILGAYSKDIYRMSNSFTAIAKLLVKKLESYNAPTNRTDDETEEAPKSCDLVSAISDGDENEKLEVKIQAFEETLASENNSPGLIRRYSLGQTSKEERKEMRFNRSKSLALHAVHTKSVNSENGHEREYGEMHPGISFSERSLSQESCRLPLGSDQDASTTEVPSSPHPCAASIVANSSAETYEDSPADTAKCTGELQDQLFLHLKENLCTIQTYYAEMVKRIPVPEQCLIEVVNLDGKPLIESKLKEKQVRWKFIKRWKTRYFTLAGNQLLFLKGKSKDDLDDNPIELSEVQSVKVVARKRRDWSLPRAFEIFTDNKTYVLKLRMRRMQRSGCSVLMWQSPRQRKERAEKPQSTFETESCPQLLQGPANDERLHRAAWSGSLEQVKALLTFGIPVNCQNSQGWTPLHHASFCGHQPLVKFLLHRGTDINSRDFFNCTPLHRATWNGQAQTAEYLLQHGASHAIRACSGQTPLHLAAANGHGNVARTLLEHKAQVDCKDINRWSPLHWASFNGNLDVIDLLLSNGGAVNEKNNNGMTPLHLAVLAESHKTVEHLLRKGADLNAKCENGRSALHLSAATGNKKRERKRIMQLLLERGATVDAADKDLVTPLHLAAGCGSCIAVHLLMQYGGSVGSTDLLEMTPLHYSALNGFAETAKILLCYGADKNAKERLGNTPLHLASQKDQIQVLVVLLKSGADASLQSKWKETAADIAVQKQHTNALRLIQASTKQQTNS</sequence>
<dbReference type="PANTHER" id="PTHR21630:SF10">
    <property type="entry name" value="VENTRICULAR ZONE-EXPRESSED PH DOMAIN-CONTAINING PROTEIN HOMOLOG 1"/>
    <property type="match status" value="1"/>
</dbReference>
<dbReference type="PROSITE" id="PS50088">
    <property type="entry name" value="ANK_REPEAT"/>
    <property type="match status" value="9"/>
</dbReference>
<dbReference type="InterPro" id="IPR011993">
    <property type="entry name" value="PH-like_dom_sf"/>
</dbReference>
<dbReference type="SUPFAM" id="SSF50729">
    <property type="entry name" value="PH domain-like"/>
    <property type="match status" value="1"/>
</dbReference>
<dbReference type="SUPFAM" id="SSF48403">
    <property type="entry name" value="Ankyrin repeat"/>
    <property type="match status" value="1"/>
</dbReference>
<proteinExistence type="inferred from homology"/>
<dbReference type="SUPFAM" id="SSF48371">
    <property type="entry name" value="ARM repeat"/>
    <property type="match status" value="1"/>
</dbReference>
<evidence type="ECO:0000313" key="8">
    <source>
        <dbReference type="EMBL" id="RXM29427.1"/>
    </source>
</evidence>
<evidence type="ECO:0000256" key="5">
    <source>
        <dbReference type="PROSITE-ProRule" id="PRU00023"/>
    </source>
</evidence>
<organism evidence="8 9">
    <name type="scientific">Acipenser ruthenus</name>
    <name type="common">Sterlet sturgeon</name>
    <dbReference type="NCBI Taxonomy" id="7906"/>
    <lineage>
        <taxon>Eukaryota</taxon>
        <taxon>Metazoa</taxon>
        <taxon>Chordata</taxon>
        <taxon>Craniata</taxon>
        <taxon>Vertebrata</taxon>
        <taxon>Euteleostomi</taxon>
        <taxon>Actinopterygii</taxon>
        <taxon>Chondrostei</taxon>
        <taxon>Acipenseriformes</taxon>
        <taxon>Acipenseridae</taxon>
        <taxon>Acipenser</taxon>
    </lineage>
</organism>
<dbReference type="InterPro" id="IPR002110">
    <property type="entry name" value="Ankyrin_rpt"/>
</dbReference>